<dbReference type="EMBL" id="QEWE01000029">
    <property type="protein sequence ID" value="REJ25907.1"/>
    <property type="molecule type" value="Genomic_DNA"/>
</dbReference>
<gene>
    <name evidence="1" type="ORF">C6P37_14290</name>
</gene>
<accession>A0A3E0K050</accession>
<reference evidence="1 2" key="1">
    <citation type="submission" date="2018-03" db="EMBL/GenBank/DDBJ databases">
        <authorList>
            <person name="Keele B.F."/>
        </authorList>
    </citation>
    <scope>NUCLEOTIDE SEQUENCE [LARGE SCALE GENOMIC DNA]</scope>
    <source>
        <strain evidence="1">ZCTH4_d</strain>
    </source>
</reference>
<dbReference type="AlphaFoldDB" id="A0A3E0K050"/>
<evidence type="ECO:0000313" key="1">
    <source>
        <dbReference type="EMBL" id="REJ25907.1"/>
    </source>
</evidence>
<dbReference type="Proteomes" id="UP000257014">
    <property type="component" value="Unassembled WGS sequence"/>
</dbReference>
<protein>
    <submittedName>
        <fullName evidence="1">Uncharacterized protein</fullName>
    </submittedName>
</protein>
<proteinExistence type="predicted"/>
<evidence type="ECO:0000313" key="2">
    <source>
        <dbReference type="Proteomes" id="UP000257014"/>
    </source>
</evidence>
<sequence length="149" mass="16531">MGLWLFERQDALPEIRDAGMDSPKEVMTDSITFITVIRWRRLSCGSGEAEGFRKKFCRVRGGQGRKSQAGGLHETEAVTVIISDGMEAVRPPSRFSGGKEARLRFSVPGRTGYPVDRRKRKRSMIAPCPCFRLCVNGNQPATAGSRTIL</sequence>
<comment type="caution">
    <text evidence="1">The sequence shown here is derived from an EMBL/GenBank/DDBJ whole genome shotgun (WGS) entry which is preliminary data.</text>
</comment>
<name>A0A3E0K050_9BACI</name>
<organism evidence="1 2">
    <name type="scientific">Caldibacillus debilis</name>
    <dbReference type="NCBI Taxonomy" id="301148"/>
    <lineage>
        <taxon>Bacteria</taxon>
        <taxon>Bacillati</taxon>
        <taxon>Bacillota</taxon>
        <taxon>Bacilli</taxon>
        <taxon>Bacillales</taxon>
        <taxon>Bacillaceae</taxon>
        <taxon>Caldibacillus</taxon>
    </lineage>
</organism>